<dbReference type="SUPFAM" id="SSF82671">
    <property type="entry name" value="SEA domain"/>
    <property type="match status" value="1"/>
</dbReference>
<dbReference type="EMBL" id="NHOQ01000739">
    <property type="protein sequence ID" value="PWA28830.1"/>
    <property type="molecule type" value="Genomic_DNA"/>
</dbReference>
<proteinExistence type="predicted"/>
<dbReference type="AlphaFoldDB" id="A0A315VYU5"/>
<evidence type="ECO:0000313" key="3">
    <source>
        <dbReference type="Proteomes" id="UP000250572"/>
    </source>
</evidence>
<evidence type="ECO:0000313" key="2">
    <source>
        <dbReference type="EMBL" id="PWA28830.1"/>
    </source>
</evidence>
<dbReference type="PROSITE" id="PS50024">
    <property type="entry name" value="SEA"/>
    <property type="match status" value="1"/>
</dbReference>
<name>A0A315VYU5_GAMAF</name>
<reference evidence="2 3" key="1">
    <citation type="journal article" date="2018" name="G3 (Bethesda)">
        <title>A High-Quality Reference Genome for the Invasive Mosquitofish Gambusia affinis Using a Chicago Library.</title>
        <authorList>
            <person name="Hoffberg S.L."/>
            <person name="Troendle N.J."/>
            <person name="Glenn T.C."/>
            <person name="Mahmud O."/>
            <person name="Louha S."/>
            <person name="Chalopin D."/>
            <person name="Bennetzen J.L."/>
            <person name="Mauricio R."/>
        </authorList>
    </citation>
    <scope>NUCLEOTIDE SEQUENCE [LARGE SCALE GENOMIC DNA]</scope>
    <source>
        <strain evidence="2">NE01/NJP1002.9</strain>
        <tissue evidence="2">Muscle</tissue>
    </source>
</reference>
<dbReference type="InterPro" id="IPR036364">
    <property type="entry name" value="SEA_dom_sf"/>
</dbReference>
<feature type="non-terminal residue" evidence="2">
    <location>
        <position position="1"/>
    </location>
</feature>
<evidence type="ECO:0000259" key="1">
    <source>
        <dbReference type="PROSITE" id="PS50024"/>
    </source>
</evidence>
<feature type="domain" description="SEA" evidence="1">
    <location>
        <begin position="71"/>
        <end position="184"/>
    </location>
</feature>
<gene>
    <name evidence="2" type="ORF">CCH79_00012988</name>
</gene>
<protein>
    <recommendedName>
        <fullName evidence="1">SEA domain-containing protein</fullName>
    </recommendedName>
</protein>
<keyword evidence="3" id="KW-1185">Reference proteome</keyword>
<comment type="caution">
    <text evidence="2">The sequence shown here is derived from an EMBL/GenBank/DDBJ whole genome shotgun (WGS) entry which is preliminary data.</text>
</comment>
<organism evidence="2 3">
    <name type="scientific">Gambusia affinis</name>
    <name type="common">Western mosquitofish</name>
    <name type="synonym">Heterandria affinis</name>
    <dbReference type="NCBI Taxonomy" id="33528"/>
    <lineage>
        <taxon>Eukaryota</taxon>
        <taxon>Metazoa</taxon>
        <taxon>Chordata</taxon>
        <taxon>Craniata</taxon>
        <taxon>Vertebrata</taxon>
        <taxon>Euteleostomi</taxon>
        <taxon>Actinopterygii</taxon>
        <taxon>Neopterygii</taxon>
        <taxon>Teleostei</taxon>
        <taxon>Neoteleostei</taxon>
        <taxon>Acanthomorphata</taxon>
        <taxon>Ovalentaria</taxon>
        <taxon>Atherinomorphae</taxon>
        <taxon>Cyprinodontiformes</taxon>
        <taxon>Poeciliidae</taxon>
        <taxon>Poeciliinae</taxon>
        <taxon>Gambusia</taxon>
    </lineage>
</organism>
<dbReference type="Proteomes" id="UP000250572">
    <property type="component" value="Unassembled WGS sequence"/>
</dbReference>
<dbReference type="InterPro" id="IPR000082">
    <property type="entry name" value="SEA_dom"/>
</dbReference>
<dbReference type="Pfam" id="PF01390">
    <property type="entry name" value="SEA"/>
    <property type="match status" value="1"/>
</dbReference>
<dbReference type="Gene3D" id="3.30.70.960">
    <property type="entry name" value="SEA domain"/>
    <property type="match status" value="1"/>
</dbReference>
<sequence>LEPLYRNVFPSLRSFTVISFSDGSIVNNIDLEFATASAPNNTQIVDVLVKAVTNITVFVIDKVKPTTQTPPTVEATVTKKLTFRSFGETFTTDLLNPSSAAFKNRAALIKLNLEPLFQRAFPTLRDFIVTSFSNGSIINNMNLKFSAAYVPGNIQITEVLMKAALNVTDFNIETTSILVDDTQVSSGVSHNISLITALSMVLLSWLLSNQQ</sequence>
<accession>A0A315VYU5</accession>